<dbReference type="HOGENOM" id="CLU_033557_1_0_1"/>
<feature type="compositionally biased region" description="Polar residues" evidence="1">
    <location>
        <begin position="366"/>
        <end position="375"/>
    </location>
</feature>
<evidence type="ECO:0008006" key="4">
    <source>
        <dbReference type="Google" id="ProtNLM"/>
    </source>
</evidence>
<protein>
    <recommendedName>
        <fullName evidence="4">SAM domain-containing protein</fullName>
    </recommendedName>
</protein>
<proteinExistence type="predicted"/>
<dbReference type="Proteomes" id="UP000054538">
    <property type="component" value="Unassembled WGS sequence"/>
</dbReference>
<dbReference type="EMBL" id="KN828991">
    <property type="protein sequence ID" value="KIK74293.1"/>
    <property type="molecule type" value="Genomic_DNA"/>
</dbReference>
<sequence length="385" mass="42193">MSSPSPSLSPTPDISPDTVFTISLTVSSLSKKTIKNKTTSKEERSVKTKELMFTTTETNYLTFLHAALAKHSCEQFKISDAKCYPYKYTIGTKRFAVSDAMDVDNSGDYMKMSKKTNDKRPTDLKIFINMKDVEKLPCVTKLDGEGEPDGTDDEHLELALKGGITNLDLQLACWNDGRFTYIGPLGALTLTPAMILDWCRALEAGKATLFTPPNITSFDVAHKATALHRAHRAGSLGQPLAPIPLPSPAINFNALTSVLLLQTLKKITPTLVSTHGTSAIDQLSPIIWTPSQLSHFLKHAEKHLGVSNATTFEAALQLQDIGPDILSDVSDQTLRDIGMSMGDVIRLKKGSATWWNGPDAKHKYSETNADSNPSKPVTRKITYEK</sequence>
<dbReference type="OrthoDB" id="2681472at2759"/>
<evidence type="ECO:0000256" key="1">
    <source>
        <dbReference type="SAM" id="MobiDB-lite"/>
    </source>
</evidence>
<name>A0A0D0CFY6_9AGAM</name>
<accession>A0A0D0CFY6</accession>
<evidence type="ECO:0000313" key="2">
    <source>
        <dbReference type="EMBL" id="KIK74293.1"/>
    </source>
</evidence>
<keyword evidence="3" id="KW-1185">Reference proteome</keyword>
<reference evidence="3" key="2">
    <citation type="submission" date="2015-01" db="EMBL/GenBank/DDBJ databases">
        <title>Evolutionary Origins and Diversification of the Mycorrhizal Mutualists.</title>
        <authorList>
            <consortium name="DOE Joint Genome Institute"/>
            <consortium name="Mycorrhizal Genomics Consortium"/>
            <person name="Kohler A."/>
            <person name="Kuo A."/>
            <person name="Nagy L.G."/>
            <person name="Floudas D."/>
            <person name="Copeland A."/>
            <person name="Barry K.W."/>
            <person name="Cichocki N."/>
            <person name="Veneault-Fourrey C."/>
            <person name="LaButti K."/>
            <person name="Lindquist E.A."/>
            <person name="Lipzen A."/>
            <person name="Lundell T."/>
            <person name="Morin E."/>
            <person name="Murat C."/>
            <person name="Riley R."/>
            <person name="Ohm R."/>
            <person name="Sun H."/>
            <person name="Tunlid A."/>
            <person name="Henrissat B."/>
            <person name="Grigoriev I.V."/>
            <person name="Hibbett D.S."/>
            <person name="Martin F."/>
        </authorList>
    </citation>
    <scope>NUCLEOTIDE SEQUENCE [LARGE SCALE GENOMIC DNA]</scope>
    <source>
        <strain evidence="3">Ve08.2h10</strain>
    </source>
</reference>
<dbReference type="Gene3D" id="1.10.150.50">
    <property type="entry name" value="Transcription Factor, Ets-1"/>
    <property type="match status" value="1"/>
</dbReference>
<dbReference type="AlphaFoldDB" id="A0A0D0CFY6"/>
<gene>
    <name evidence="2" type="ORF">PAXRUDRAFT_791188</name>
</gene>
<reference evidence="2 3" key="1">
    <citation type="submission" date="2014-04" db="EMBL/GenBank/DDBJ databases">
        <authorList>
            <consortium name="DOE Joint Genome Institute"/>
            <person name="Kuo A."/>
            <person name="Kohler A."/>
            <person name="Jargeat P."/>
            <person name="Nagy L.G."/>
            <person name="Floudas D."/>
            <person name="Copeland A."/>
            <person name="Barry K.W."/>
            <person name="Cichocki N."/>
            <person name="Veneault-Fourrey C."/>
            <person name="LaButti K."/>
            <person name="Lindquist E.A."/>
            <person name="Lipzen A."/>
            <person name="Lundell T."/>
            <person name="Morin E."/>
            <person name="Murat C."/>
            <person name="Sun H."/>
            <person name="Tunlid A."/>
            <person name="Henrissat B."/>
            <person name="Grigoriev I.V."/>
            <person name="Hibbett D.S."/>
            <person name="Martin F."/>
            <person name="Nordberg H.P."/>
            <person name="Cantor M.N."/>
            <person name="Hua S.X."/>
        </authorList>
    </citation>
    <scope>NUCLEOTIDE SEQUENCE [LARGE SCALE GENOMIC DNA]</scope>
    <source>
        <strain evidence="2 3">Ve08.2h10</strain>
    </source>
</reference>
<feature type="region of interest" description="Disordered" evidence="1">
    <location>
        <begin position="362"/>
        <end position="385"/>
    </location>
</feature>
<dbReference type="InterPro" id="IPR013761">
    <property type="entry name" value="SAM/pointed_sf"/>
</dbReference>
<organism evidence="2 3">
    <name type="scientific">Paxillus rubicundulus Ve08.2h10</name>
    <dbReference type="NCBI Taxonomy" id="930991"/>
    <lineage>
        <taxon>Eukaryota</taxon>
        <taxon>Fungi</taxon>
        <taxon>Dikarya</taxon>
        <taxon>Basidiomycota</taxon>
        <taxon>Agaricomycotina</taxon>
        <taxon>Agaricomycetes</taxon>
        <taxon>Agaricomycetidae</taxon>
        <taxon>Boletales</taxon>
        <taxon>Paxilineae</taxon>
        <taxon>Paxillaceae</taxon>
        <taxon>Paxillus</taxon>
    </lineage>
</organism>
<feature type="non-terminal residue" evidence="2">
    <location>
        <position position="385"/>
    </location>
</feature>
<dbReference type="InParanoid" id="A0A0D0CFY6"/>
<evidence type="ECO:0000313" key="3">
    <source>
        <dbReference type="Proteomes" id="UP000054538"/>
    </source>
</evidence>